<dbReference type="AlphaFoldDB" id="A3MU25"/>
<dbReference type="GO" id="GO:0004386">
    <property type="term" value="F:helicase activity"/>
    <property type="evidence" value="ECO:0007669"/>
    <property type="project" value="UniProtKB-KW"/>
</dbReference>
<keyword evidence="6" id="KW-1185">Reference proteome</keyword>
<accession>A3MU25</accession>
<dbReference type="InterPro" id="IPR000330">
    <property type="entry name" value="SNF2_N"/>
</dbReference>
<evidence type="ECO:0000313" key="6">
    <source>
        <dbReference type="Proteomes" id="UP000001431"/>
    </source>
</evidence>
<feature type="domain" description="Helicase ATP-binding" evidence="3">
    <location>
        <begin position="31"/>
        <end position="187"/>
    </location>
</feature>
<dbReference type="InterPro" id="IPR038718">
    <property type="entry name" value="SNF2-like_sf"/>
</dbReference>
<name>A3MU25_PYRCJ</name>
<evidence type="ECO:0000259" key="3">
    <source>
        <dbReference type="PROSITE" id="PS51192"/>
    </source>
</evidence>
<dbReference type="KEGG" id="pcl:Pcal_0716"/>
<dbReference type="InterPro" id="IPR027417">
    <property type="entry name" value="P-loop_NTPase"/>
</dbReference>
<organism evidence="5 6">
    <name type="scientific">Pyrobaculum calidifontis (strain DSM 21063 / JCM 11548 / VA1)</name>
    <dbReference type="NCBI Taxonomy" id="410359"/>
    <lineage>
        <taxon>Archaea</taxon>
        <taxon>Thermoproteota</taxon>
        <taxon>Thermoprotei</taxon>
        <taxon>Thermoproteales</taxon>
        <taxon>Thermoproteaceae</taxon>
        <taxon>Pyrobaculum</taxon>
    </lineage>
</organism>
<dbReference type="Proteomes" id="UP000001431">
    <property type="component" value="Chromosome"/>
</dbReference>
<dbReference type="HOGENOM" id="CLU_349396_0_0_2"/>
<dbReference type="RefSeq" id="WP_011849400.1">
    <property type="nucleotide sequence ID" value="NC_009073.1"/>
</dbReference>
<keyword evidence="5" id="KW-0067">ATP-binding</keyword>
<keyword evidence="5" id="KW-0547">Nucleotide-binding</keyword>
<dbReference type="Gene3D" id="3.40.50.10810">
    <property type="entry name" value="Tandem AAA-ATPase domain"/>
    <property type="match status" value="1"/>
</dbReference>
<dbReference type="PROSITE" id="PS51192">
    <property type="entry name" value="HELICASE_ATP_BIND_1"/>
    <property type="match status" value="1"/>
</dbReference>
<dbReference type="SUPFAM" id="SSF52540">
    <property type="entry name" value="P-loop containing nucleoside triphosphate hydrolases"/>
    <property type="match status" value="1"/>
</dbReference>
<feature type="domain" description="Helicase C-terminal" evidence="4">
    <location>
        <begin position="303"/>
        <end position="476"/>
    </location>
</feature>
<dbReference type="eggNOG" id="arCOG00871">
    <property type="taxonomic scope" value="Archaea"/>
</dbReference>
<sequence length="819" mass="92916">MASAVTPTKVLAAFKQAGKEPYLHQLDLVSDLLLLPRFKVLLADDVGLGKTIETLAYVKLGVESGRLAKVLIVVPAALLDQWLDELRKFGFTDEEVYVAREAVLAPGRPIYVVTMDRAKKDEYLKLLEQVPWDLVVIDEAHKLRLDTQRLRLKTLCEKAKSCLLLTATPHTGDEKSYAILRGTVDKVVRREKRDVEEYEMRKIFPNIRYYIVRVKATQEEAKALREIIRLLEEAEVEPIVRYVVLKRALSSPLSLITTLNKVVGGTCTEEDLEEGELDGCLSHVQDLLKNVKAYTAEDRKLSALKRVLNGPLAGRKTIVFTEYATTAQYLFQALAENCDAEWGEGFGKAYCKDGAVMYTTHKARVELGDAINREIEELAAKPRPVLITTDIFTEGVNLQMFDAVVNYEVVWSPTKHVQRIGRVWRLGQKSQDVAVVDMALDAPGTRSEFEMYVEYLDKIYQINLTALTPHAYAEYEIYEFKGELEEKIKVKISDLGGVYIPTSDAIAAIFEKRLEELREKVEKLLQLKEALRGAKDREKLLKDLKAKLGWPPEKSPEPGGGYYKAKLVVEVGGLPALEENLLARLDTPLSKTRQVKGDVVYREVELSGVEIQGEPGEIRQDEKKKIEQAALKFFADHLWTYAKQLIGDPRLRDSVRLRIQVEERAIVTTSVSLDDFDAAVEEALKRSDYRTKTEHTAVKCIKEYLVKQGYRIVRDYDSAPRPFDMVVEKGGKRYTVECKGRYIRPGEALSVTLTANEMDWGSKYPDRHLICVATVEGTRCNTVECYTFDQFLKTWKVATKRGLDYVVEAVKESVDKERQ</sequence>
<proteinExistence type="predicted"/>
<evidence type="ECO:0000256" key="2">
    <source>
        <dbReference type="SAM" id="Coils"/>
    </source>
</evidence>
<dbReference type="PROSITE" id="PS51194">
    <property type="entry name" value="HELICASE_CTER"/>
    <property type="match status" value="1"/>
</dbReference>
<dbReference type="Pfam" id="PF00271">
    <property type="entry name" value="Helicase_C"/>
    <property type="match status" value="1"/>
</dbReference>
<dbReference type="InterPro" id="IPR049730">
    <property type="entry name" value="SNF2/RAD54-like_C"/>
</dbReference>
<dbReference type="GO" id="GO:0016787">
    <property type="term" value="F:hydrolase activity"/>
    <property type="evidence" value="ECO:0007669"/>
    <property type="project" value="UniProtKB-KW"/>
</dbReference>
<keyword evidence="1" id="KW-0378">Hydrolase</keyword>
<dbReference type="STRING" id="410359.Pcal_0716"/>
<dbReference type="GO" id="GO:0140097">
    <property type="term" value="F:catalytic activity, acting on DNA"/>
    <property type="evidence" value="ECO:0007669"/>
    <property type="project" value="UniProtKB-ARBA"/>
</dbReference>
<dbReference type="GeneID" id="4908365"/>
<keyword evidence="2" id="KW-0175">Coiled coil</keyword>
<reference evidence="5" key="1">
    <citation type="submission" date="2007-02" db="EMBL/GenBank/DDBJ databases">
        <title>Complete sequence of Pyrobaculum calidifontis JCM 11548.</title>
        <authorList>
            <consortium name="US DOE Joint Genome Institute"/>
            <person name="Copeland A."/>
            <person name="Lucas S."/>
            <person name="Lapidus A."/>
            <person name="Barry K."/>
            <person name="Glavina del Rio T."/>
            <person name="Dalin E."/>
            <person name="Tice H."/>
            <person name="Pitluck S."/>
            <person name="Chain P."/>
            <person name="Malfatti S."/>
            <person name="Shin M."/>
            <person name="Vergez L."/>
            <person name="Schmutz J."/>
            <person name="Larimer F."/>
            <person name="Land M."/>
            <person name="Hauser L."/>
            <person name="Kyrpides N."/>
            <person name="Mikhailova N."/>
            <person name="Cozen A.E."/>
            <person name="Fitz-Gibbon S.T."/>
            <person name="House C.H."/>
            <person name="Saltikov C."/>
            <person name="Lowe T.M."/>
            <person name="Richardson P."/>
        </authorList>
    </citation>
    <scope>NUCLEOTIDE SEQUENCE [LARGE SCALE GENOMIC DNA]</scope>
    <source>
        <strain evidence="5">JCM 11548</strain>
    </source>
</reference>
<dbReference type="OrthoDB" id="26574at2157"/>
<dbReference type="PANTHER" id="PTHR10799">
    <property type="entry name" value="SNF2/RAD54 HELICASE FAMILY"/>
    <property type="match status" value="1"/>
</dbReference>
<gene>
    <name evidence="5" type="ordered locus">Pcal_0716</name>
</gene>
<evidence type="ECO:0000259" key="4">
    <source>
        <dbReference type="PROSITE" id="PS51194"/>
    </source>
</evidence>
<feature type="coiled-coil region" evidence="2">
    <location>
        <begin position="507"/>
        <end position="547"/>
    </location>
</feature>
<dbReference type="CDD" id="cd18793">
    <property type="entry name" value="SF2_C_SNF"/>
    <property type="match status" value="1"/>
</dbReference>
<dbReference type="EMBL" id="CP000561">
    <property type="protein sequence ID" value="ABO08142.1"/>
    <property type="molecule type" value="Genomic_DNA"/>
</dbReference>
<dbReference type="SMART" id="SM00490">
    <property type="entry name" value="HELICc"/>
    <property type="match status" value="1"/>
</dbReference>
<keyword evidence="5" id="KW-0347">Helicase</keyword>
<dbReference type="Gene3D" id="3.40.50.300">
    <property type="entry name" value="P-loop containing nucleotide triphosphate hydrolases"/>
    <property type="match status" value="1"/>
</dbReference>
<dbReference type="Pfam" id="PF00176">
    <property type="entry name" value="SNF2-rel_dom"/>
    <property type="match status" value="1"/>
</dbReference>
<evidence type="ECO:0000313" key="5">
    <source>
        <dbReference type="EMBL" id="ABO08142.1"/>
    </source>
</evidence>
<dbReference type="InterPro" id="IPR001650">
    <property type="entry name" value="Helicase_C-like"/>
</dbReference>
<dbReference type="SMART" id="SM00487">
    <property type="entry name" value="DEXDc"/>
    <property type="match status" value="1"/>
</dbReference>
<dbReference type="InterPro" id="IPR014001">
    <property type="entry name" value="Helicase_ATP-bd"/>
</dbReference>
<evidence type="ECO:0000256" key="1">
    <source>
        <dbReference type="ARBA" id="ARBA00022801"/>
    </source>
</evidence>
<dbReference type="GO" id="GO:0005524">
    <property type="term" value="F:ATP binding"/>
    <property type="evidence" value="ECO:0007669"/>
    <property type="project" value="InterPro"/>
</dbReference>
<protein>
    <submittedName>
        <fullName evidence="5">Helicase domain protein</fullName>
    </submittedName>
</protein>